<keyword evidence="2" id="KW-1133">Transmembrane helix</keyword>
<reference evidence="3 4" key="1">
    <citation type="submission" date="2017-09" db="EMBL/GenBank/DDBJ databases">
        <title>Depth-based differentiation of microbial function through sediment-hosted aquifers and enrichment of novel symbionts in the deep terrestrial subsurface.</title>
        <authorList>
            <person name="Probst A.J."/>
            <person name="Ladd B."/>
            <person name="Jarett J.K."/>
            <person name="Geller-Mcgrath D.E."/>
            <person name="Sieber C.M."/>
            <person name="Emerson J.B."/>
            <person name="Anantharaman K."/>
            <person name="Thomas B.C."/>
            <person name="Malmstrom R."/>
            <person name="Stieglmeier M."/>
            <person name="Klingl A."/>
            <person name="Woyke T."/>
            <person name="Ryan C.M."/>
            <person name="Banfield J.F."/>
        </authorList>
    </citation>
    <scope>NUCLEOTIDE SEQUENCE [LARGE SCALE GENOMIC DNA]</scope>
    <source>
        <strain evidence="3">CG23_combo_of_CG06-09_8_20_14_all_37_13</strain>
    </source>
</reference>
<protein>
    <submittedName>
        <fullName evidence="3">Uncharacterized protein</fullName>
    </submittedName>
</protein>
<evidence type="ECO:0000256" key="1">
    <source>
        <dbReference type="SAM" id="Coils"/>
    </source>
</evidence>
<evidence type="ECO:0000256" key="2">
    <source>
        <dbReference type="SAM" id="Phobius"/>
    </source>
</evidence>
<keyword evidence="1" id="KW-0175">Coiled coil</keyword>
<proteinExistence type="predicted"/>
<gene>
    <name evidence="3" type="ORF">COX44_01635</name>
</gene>
<accession>A0A2G9YF18</accession>
<name>A0A2G9YF18_9BACT</name>
<dbReference type="AlphaFoldDB" id="A0A2G9YF18"/>
<evidence type="ECO:0000313" key="4">
    <source>
        <dbReference type="Proteomes" id="UP000231480"/>
    </source>
</evidence>
<sequence length="994" mass="111536">MNSNRQKFIASILMFILIGNTFFGILLYKPKKANAIDPLSVWAIVSTVAKVIGTAYNIYTDVTTDCVGEDCKTEIGEFLSKHKILKDTVSALGNAAWVYARVKILDNIVTDFIVQIQGHGRGGKAGAQGQFVSDYNLFETDAKNAALESFLADLNVTNFCQTVEIPFAEDGLDIRTNLAQFLGKKPQTFGIDTQCPMEKKIGNMRAYQENLKKFFRGESFDWDTWLNVIQPEGNMYGVYLTALDQQTALVEDNVQREKSKLEAAGGWLGLEECSKWVSSTNGMSILIGQGGTIEDIIIKLGTPGSAAYTFFSGALEHCGAKWQDESCLLLEPKSPVECVSKLADVNAECLMQKYDGFTCAQYRTLTPGTEVARLTSKYLGLKADSLVASDLKNYTDAIMIAFINRIFEEGKGLLGYGPVQDKASCINYCEKQLGKLDDNKPCKECKNNCYVQYGNYTQDNKEKQQARRNCDAQCDASYVYSDQQGLGCDGRNLKRTECDAKCTNDWEYEPDKWTAGLAEDESVRKLAEYEEQEAKAIKDEQAALQRYYEESAITDWGEEQILNKLNTVLNYKRGLLLIQQKVANFQYTGLADRGLEILAGAFRCEAKKPVEIGTTEQRKCIWNKTVNYLNGKSNDKASFDDDKETAIKNCQIATGKECNALEMRLPYLLQILYQDMTSTNRYGFTMQKEGINMPFGVSLIDTMIKPCGYQNALLNKFSDFYWTTVHSTLTDVQGLQGEVYALANDKNILTGSIEYVAGKELSTNERIKRSEDKLVEIELKFSDDYIKQLKQELNSTEKEYKATFGDPAEYLNELRVFTDAICEGKSPEELEEQEKIKAIIKAFEQGFDIAPDLTDELIRYWIDISEKEFPEYKVKSAEELYINMGYTLKAAFEIIFQLKQPSGLPTTTLQYWQKKVGITPPPAAPKLPLEEPQLTATQIQSKIDALVALADAGKTSIPADKPDLCADYSECKTECLSSPADQIECALAYWENRL</sequence>
<feature type="coiled-coil region" evidence="1">
    <location>
        <begin position="779"/>
        <end position="806"/>
    </location>
</feature>
<keyword evidence="2" id="KW-0472">Membrane</keyword>
<comment type="caution">
    <text evidence="3">The sequence shown here is derived from an EMBL/GenBank/DDBJ whole genome shotgun (WGS) entry which is preliminary data.</text>
</comment>
<feature type="transmembrane region" description="Helical" evidence="2">
    <location>
        <begin position="6"/>
        <end position="27"/>
    </location>
</feature>
<keyword evidence="2" id="KW-0812">Transmembrane</keyword>
<organism evidence="3 4">
    <name type="scientific">Candidatus Portnoybacteria bacterium CG23_combo_of_CG06-09_8_20_14_all_37_13</name>
    <dbReference type="NCBI Taxonomy" id="1974819"/>
    <lineage>
        <taxon>Bacteria</taxon>
        <taxon>Candidatus Portnoyibacteriota</taxon>
    </lineage>
</organism>
<evidence type="ECO:0000313" key="3">
    <source>
        <dbReference type="EMBL" id="PIP17121.1"/>
    </source>
</evidence>
<dbReference type="EMBL" id="PCRH01000037">
    <property type="protein sequence ID" value="PIP17121.1"/>
    <property type="molecule type" value="Genomic_DNA"/>
</dbReference>
<dbReference type="Proteomes" id="UP000231480">
    <property type="component" value="Unassembled WGS sequence"/>
</dbReference>